<protein>
    <submittedName>
        <fullName evidence="2">DUF4402 domain-containing protein</fullName>
    </submittedName>
</protein>
<proteinExistence type="predicted"/>
<dbReference type="EMBL" id="JBHUIP010000013">
    <property type="protein sequence ID" value="MFD2264442.1"/>
    <property type="molecule type" value="Genomic_DNA"/>
</dbReference>
<evidence type="ECO:0000256" key="1">
    <source>
        <dbReference type="SAM" id="SignalP"/>
    </source>
</evidence>
<accession>A0ABW5DU56</accession>
<name>A0ABW5DU56_9PROT</name>
<evidence type="ECO:0000313" key="2">
    <source>
        <dbReference type="EMBL" id="MFD2264442.1"/>
    </source>
</evidence>
<comment type="caution">
    <text evidence="2">The sequence shown here is derived from an EMBL/GenBank/DDBJ whole genome shotgun (WGS) entry which is preliminary data.</text>
</comment>
<dbReference type="RefSeq" id="WP_379877525.1">
    <property type="nucleotide sequence ID" value="NZ_JBHUIP010000013.1"/>
</dbReference>
<feature type="chain" id="PRO_5045576348" evidence="1">
    <location>
        <begin position="22"/>
        <end position="170"/>
    </location>
</feature>
<organism evidence="2 3">
    <name type="scientific">Lacibacterium aquatile</name>
    <dbReference type="NCBI Taxonomy" id="1168082"/>
    <lineage>
        <taxon>Bacteria</taxon>
        <taxon>Pseudomonadati</taxon>
        <taxon>Pseudomonadota</taxon>
        <taxon>Alphaproteobacteria</taxon>
        <taxon>Rhodospirillales</taxon>
        <taxon>Rhodospirillaceae</taxon>
    </lineage>
</organism>
<evidence type="ECO:0000313" key="3">
    <source>
        <dbReference type="Proteomes" id="UP001597295"/>
    </source>
</evidence>
<dbReference type="Proteomes" id="UP001597295">
    <property type="component" value="Unassembled WGS sequence"/>
</dbReference>
<keyword evidence="1" id="KW-0732">Signal</keyword>
<dbReference type="Pfam" id="PF14352">
    <property type="entry name" value="DUF4402"/>
    <property type="match status" value="1"/>
</dbReference>
<keyword evidence="3" id="KW-1185">Reference proteome</keyword>
<sequence length="170" mass="17624">MRAFVYPLLAVAIFYSGKAAADCSGFVGVTIQLFAGLDFGTIVQPAGAATVNITRGNTRTATGTTTVGSTYARAHYQTKSASNNCVATVSISPTTVSLENENGATMSATINPSAINGHVRYPVMADGVYPFIFDGLNHDLRIGGTLTLNPGQDPGTYNATVTPIVTVTVN</sequence>
<gene>
    <name evidence="2" type="ORF">ACFSM5_16175</name>
</gene>
<dbReference type="InterPro" id="IPR025514">
    <property type="entry name" value="DUF4402"/>
</dbReference>
<reference evidence="3" key="1">
    <citation type="journal article" date="2019" name="Int. J. Syst. Evol. Microbiol.">
        <title>The Global Catalogue of Microorganisms (GCM) 10K type strain sequencing project: providing services to taxonomists for standard genome sequencing and annotation.</title>
        <authorList>
            <consortium name="The Broad Institute Genomics Platform"/>
            <consortium name="The Broad Institute Genome Sequencing Center for Infectious Disease"/>
            <person name="Wu L."/>
            <person name="Ma J."/>
        </authorList>
    </citation>
    <scope>NUCLEOTIDE SEQUENCE [LARGE SCALE GENOMIC DNA]</scope>
    <source>
        <strain evidence="3">CGMCC 1.19062</strain>
    </source>
</reference>
<feature type="signal peptide" evidence="1">
    <location>
        <begin position="1"/>
        <end position="21"/>
    </location>
</feature>